<evidence type="ECO:0000259" key="5">
    <source>
        <dbReference type="Pfam" id="PF01743"/>
    </source>
</evidence>
<evidence type="ECO:0000256" key="3">
    <source>
        <dbReference type="ARBA" id="ARBA00022884"/>
    </source>
</evidence>
<dbReference type="SUPFAM" id="SSF81301">
    <property type="entry name" value="Nucleotidyltransferase"/>
    <property type="match status" value="1"/>
</dbReference>
<organism evidence="6 7">
    <name type="scientific">Arachis hypogaea</name>
    <name type="common">Peanut</name>
    <dbReference type="NCBI Taxonomy" id="3818"/>
    <lineage>
        <taxon>Eukaryota</taxon>
        <taxon>Viridiplantae</taxon>
        <taxon>Streptophyta</taxon>
        <taxon>Embryophyta</taxon>
        <taxon>Tracheophyta</taxon>
        <taxon>Spermatophyta</taxon>
        <taxon>Magnoliopsida</taxon>
        <taxon>eudicotyledons</taxon>
        <taxon>Gunneridae</taxon>
        <taxon>Pentapetalae</taxon>
        <taxon>rosids</taxon>
        <taxon>fabids</taxon>
        <taxon>Fabales</taxon>
        <taxon>Fabaceae</taxon>
        <taxon>Papilionoideae</taxon>
        <taxon>50 kb inversion clade</taxon>
        <taxon>dalbergioids sensu lato</taxon>
        <taxon>Dalbergieae</taxon>
        <taxon>Pterocarpus clade</taxon>
        <taxon>Arachis</taxon>
    </lineage>
</organism>
<dbReference type="STRING" id="3818.A0A445B860"/>
<dbReference type="GO" id="GO:0003723">
    <property type="term" value="F:RNA binding"/>
    <property type="evidence" value="ECO:0007669"/>
    <property type="project" value="UniProtKB-KW"/>
</dbReference>
<sequence>MISKNHHVKALTHICDLTLFWNVFSLLPDFEPAIPYGCKSCHEVPNYEETGLWSVDKKKLFAPPPAARSHVNHRATSTPSAVACTGIACGSSAPSQELDVVSSVRERSLCVHRASVTVTVTVTVKNFFVLPSPLTSLFVLFVLQVFSFSPFCSIYLFVYSSLSFALFVLVITDNNNHFYAVVSNLLRLRPMSVATQHVLQVRDKIKLSDIERRIFDRLLASLRHFNLQTQVRVAGGWVRDKLLAKDCYDIDIALDNMMGTEFAHKVKEYLVSIGEGKDVRGDGKIKSNPDRSKHLETATMRWFDMQIDFVNLRSEEYIENSRIPSKQSFGTPEEDACRRDLTINSLFYNIHTDSVEDYTKRGISDLKSGRIVTPLPPKATFLDDPLRVLRAIRFGVRFEFTLDEDLKVAAACGDVKDALAAKVSKERIGKEVDLMISGNQAVKAMTHICDLTLFWNVFSLPPVFKPAISDGCERLCVAYLDTAWNLIHLLKESTFKDKERRFLLFAALFLPLKNTTYQVKKAKMVPVVNYIIVDSLKQKGEDAKMVLDLHRASHKFLSLIPCLASNEDLQPDDVDWMRGLIDDVSIASRVRVLTGFLLREIKDLWRVALLVSILLHPIGINDTEDESSQLHKRRDLFNTVESSIIKLGLDNVWEVKPLISGEDIMNVLQLKEGPLVKEWKEKSMAWQLANPFRTTEECIDWLRETNSKRVKLE</sequence>
<dbReference type="PANTHER" id="PTHR13734:SF5">
    <property type="entry name" value="CCA TRNA NUCLEOTIDYLTRANSFERASE, MITOCHONDRIAL"/>
    <property type="match status" value="1"/>
</dbReference>
<dbReference type="PANTHER" id="PTHR13734">
    <property type="entry name" value="TRNA-NUCLEOTIDYLTRANSFERASE"/>
    <property type="match status" value="1"/>
</dbReference>
<dbReference type="SUPFAM" id="SSF81891">
    <property type="entry name" value="Poly A polymerase C-terminal region-like"/>
    <property type="match status" value="1"/>
</dbReference>
<proteinExistence type="inferred from homology"/>
<dbReference type="EMBL" id="SDMP01000010">
    <property type="protein sequence ID" value="RYR34868.1"/>
    <property type="molecule type" value="Genomic_DNA"/>
</dbReference>
<evidence type="ECO:0000256" key="4">
    <source>
        <dbReference type="RuleBase" id="RU003953"/>
    </source>
</evidence>
<evidence type="ECO:0000256" key="2">
    <source>
        <dbReference type="ARBA" id="ARBA00022679"/>
    </source>
</evidence>
<evidence type="ECO:0000313" key="6">
    <source>
        <dbReference type="EMBL" id="RYR34868.1"/>
    </source>
</evidence>
<reference evidence="6 7" key="1">
    <citation type="submission" date="2019-01" db="EMBL/GenBank/DDBJ databases">
        <title>Sequencing of cultivated peanut Arachis hypogaea provides insights into genome evolution and oil improvement.</title>
        <authorList>
            <person name="Chen X."/>
        </authorList>
    </citation>
    <scope>NUCLEOTIDE SEQUENCE [LARGE SCALE GENOMIC DNA]</scope>
    <source>
        <strain evidence="7">cv. Fuhuasheng</strain>
        <tissue evidence="6">Leaves</tissue>
    </source>
</reference>
<comment type="similarity">
    <text evidence="1 4">Belongs to the tRNA nucleotidyltransferase/poly(A) polymerase family.</text>
</comment>
<comment type="caution">
    <text evidence="6">The sequence shown here is derived from an EMBL/GenBank/DDBJ whole genome shotgun (WGS) entry which is preliminary data.</text>
</comment>
<name>A0A445B860_ARAHY</name>
<dbReference type="GO" id="GO:0005739">
    <property type="term" value="C:mitochondrion"/>
    <property type="evidence" value="ECO:0007669"/>
    <property type="project" value="UniProtKB-ARBA"/>
</dbReference>
<accession>A0A445B860</accession>
<dbReference type="Pfam" id="PF01743">
    <property type="entry name" value="PolyA_pol"/>
    <property type="match status" value="1"/>
</dbReference>
<evidence type="ECO:0000256" key="1">
    <source>
        <dbReference type="ARBA" id="ARBA00007265"/>
    </source>
</evidence>
<dbReference type="GO" id="GO:0001680">
    <property type="term" value="P:tRNA 3'-terminal CCA addition"/>
    <property type="evidence" value="ECO:0007669"/>
    <property type="project" value="UniProtKB-ARBA"/>
</dbReference>
<dbReference type="InterPro" id="IPR043519">
    <property type="entry name" value="NT_sf"/>
</dbReference>
<keyword evidence="3 4" id="KW-0694">RNA-binding</keyword>
<dbReference type="CDD" id="cd05398">
    <property type="entry name" value="NT_ClassII-CCAase"/>
    <property type="match status" value="1"/>
</dbReference>
<dbReference type="InterPro" id="IPR002646">
    <property type="entry name" value="PolA_pol_head_dom"/>
</dbReference>
<protein>
    <recommendedName>
        <fullName evidence="5">Poly A polymerase head domain-containing protein</fullName>
    </recommendedName>
</protein>
<dbReference type="Proteomes" id="UP000289738">
    <property type="component" value="Chromosome A10"/>
</dbReference>
<keyword evidence="2 4" id="KW-0808">Transferase</keyword>
<keyword evidence="7" id="KW-1185">Reference proteome</keyword>
<dbReference type="FunFam" id="3.30.460.10:FF:000019">
    <property type="entry name" value="tRNA nucleotidyltransferase cca2"/>
    <property type="match status" value="1"/>
</dbReference>
<dbReference type="GO" id="GO:0052929">
    <property type="term" value="F:ATP:3'-cytidine-cytidine-tRNA adenylyltransferase activity"/>
    <property type="evidence" value="ECO:0007669"/>
    <property type="project" value="TreeGrafter"/>
</dbReference>
<feature type="domain" description="Poly A polymerase head" evidence="5">
    <location>
        <begin position="232"/>
        <end position="371"/>
    </location>
</feature>
<gene>
    <name evidence="6" type="ORF">Ahy_A10g049915</name>
</gene>
<dbReference type="AlphaFoldDB" id="A0A445B860"/>
<dbReference type="Gene3D" id="1.10.3090.10">
    <property type="entry name" value="cca-adding enzyme, domain 2"/>
    <property type="match status" value="1"/>
</dbReference>
<dbReference type="GO" id="GO:0052927">
    <property type="term" value="F:CC tRNA cytidylyltransferase activity"/>
    <property type="evidence" value="ECO:0007669"/>
    <property type="project" value="TreeGrafter"/>
</dbReference>
<dbReference type="Gene3D" id="3.30.460.10">
    <property type="entry name" value="Beta Polymerase, domain 2"/>
    <property type="match status" value="1"/>
</dbReference>
<evidence type="ECO:0000313" key="7">
    <source>
        <dbReference type="Proteomes" id="UP000289738"/>
    </source>
</evidence>